<evidence type="ECO:0000313" key="2">
    <source>
        <dbReference type="EMBL" id="KNZ50137.1"/>
    </source>
</evidence>
<feature type="compositionally biased region" description="Polar residues" evidence="1">
    <location>
        <begin position="250"/>
        <end position="259"/>
    </location>
</feature>
<keyword evidence="3" id="KW-1185">Reference proteome</keyword>
<gene>
    <name evidence="2" type="ORF">VP01_457g6</name>
</gene>
<dbReference type="EMBL" id="LAVV01009701">
    <property type="protein sequence ID" value="KNZ50137.1"/>
    <property type="molecule type" value="Genomic_DNA"/>
</dbReference>
<dbReference type="OrthoDB" id="18781at2759"/>
<proteinExistence type="predicted"/>
<dbReference type="AlphaFoldDB" id="A0A0L6UPF0"/>
<reference evidence="2 3" key="1">
    <citation type="submission" date="2015-08" db="EMBL/GenBank/DDBJ databases">
        <title>Next Generation Sequencing and Analysis of the Genome of Puccinia sorghi L Schw, the Causal Agent of Maize Common Rust.</title>
        <authorList>
            <person name="Rochi L."/>
            <person name="Burguener G."/>
            <person name="Darino M."/>
            <person name="Turjanski A."/>
            <person name="Kreff E."/>
            <person name="Dieguez M.J."/>
            <person name="Sacco F."/>
        </authorList>
    </citation>
    <scope>NUCLEOTIDE SEQUENCE [LARGE SCALE GENOMIC DNA]</scope>
    <source>
        <strain evidence="2 3">RO10H11247</strain>
    </source>
</reference>
<evidence type="ECO:0000313" key="3">
    <source>
        <dbReference type="Proteomes" id="UP000037035"/>
    </source>
</evidence>
<comment type="caution">
    <text evidence="2">The sequence shown here is derived from an EMBL/GenBank/DDBJ whole genome shotgun (WGS) entry which is preliminary data.</text>
</comment>
<dbReference type="VEuPathDB" id="FungiDB:VP01_457g6"/>
<feature type="region of interest" description="Disordered" evidence="1">
    <location>
        <begin position="239"/>
        <end position="259"/>
    </location>
</feature>
<dbReference type="Proteomes" id="UP000037035">
    <property type="component" value="Unassembled WGS sequence"/>
</dbReference>
<sequence length="419" mass="47443">MSNLSFEQTFGTLSDPPDLEQLISRVVRDYVHILMELKAFEKIYSTVCQLIDETPAVLLKELLDSLPDTEKLLQKLQILSQLCSQHLAQDKQAFYHLREPHPSQLVSIRGLISTAGVDQDTNYTIGMMDPHAPDVLEEIQQDGDLLKCFESTIFLHQGRSLLVIRLDHLRRSVSFRNTLVHFLTQPILHTTLLPHQVLRDSPILPNSSNIVYGKYSKWSPASSSLSAPAQYNLVPKLSLSKPQDPPTAPPNSSLRTVSDTPPLAHLTYLPANYTEKFKAHNSKPTHFEVVALEWWFSPSHAHMKPSSAHGVWGEAAARTIETGDLRMLESFQMPPPMQSWAWNCHLISLKRIPVPPYELQLSTPLHHHHNQAISCPLDLEPDHIETIDKILKCSRSTATSQRQRLTNNPTSSNINDRRF</sequence>
<name>A0A0L6UPF0_9BASI</name>
<evidence type="ECO:0000256" key="1">
    <source>
        <dbReference type="SAM" id="MobiDB-lite"/>
    </source>
</evidence>
<organism evidence="2 3">
    <name type="scientific">Puccinia sorghi</name>
    <dbReference type="NCBI Taxonomy" id="27349"/>
    <lineage>
        <taxon>Eukaryota</taxon>
        <taxon>Fungi</taxon>
        <taxon>Dikarya</taxon>
        <taxon>Basidiomycota</taxon>
        <taxon>Pucciniomycotina</taxon>
        <taxon>Pucciniomycetes</taxon>
        <taxon>Pucciniales</taxon>
        <taxon>Pucciniaceae</taxon>
        <taxon>Puccinia</taxon>
    </lineage>
</organism>
<feature type="region of interest" description="Disordered" evidence="1">
    <location>
        <begin position="397"/>
        <end position="419"/>
    </location>
</feature>
<accession>A0A0L6UPF0</accession>
<protein>
    <submittedName>
        <fullName evidence="2">Uncharacterized protein</fullName>
    </submittedName>
</protein>